<dbReference type="EMBL" id="MLYV02000794">
    <property type="protein sequence ID" value="PSR77436.1"/>
    <property type="molecule type" value="Genomic_DNA"/>
</dbReference>
<reference evidence="2 3" key="1">
    <citation type="submission" date="2018-02" db="EMBL/GenBank/DDBJ databases">
        <title>Genome sequence of the basidiomycete white-rot fungus Phlebia centrifuga.</title>
        <authorList>
            <person name="Granchi Z."/>
            <person name="Peng M."/>
            <person name="de Vries R.P."/>
            <person name="Hilden K."/>
            <person name="Makela M.R."/>
            <person name="Grigoriev I."/>
            <person name="Riley R."/>
        </authorList>
    </citation>
    <scope>NUCLEOTIDE SEQUENCE [LARGE SCALE GENOMIC DNA]</scope>
    <source>
        <strain evidence="2 3">FBCC195</strain>
    </source>
</reference>
<evidence type="ECO:0000313" key="2">
    <source>
        <dbReference type="EMBL" id="PSR77436.1"/>
    </source>
</evidence>
<sequence>MSKKLCALSNPGKKRQVVNCGEGTSLREWCNADVLAGGLFHVEKRLFGGGCYPMKRDVLISPTRDSVLAQPMSLSPSSSPRPTKDLRVPKPGYPHGGSFPMKRTSATTPIAKGIKRHLQTTLNSRTRTNSNLYPQTTLPSFIRISSCRLKLELVLAKAGADTGKGTFPARAQAAAARNAGTGPASAPKAAKGGKAT</sequence>
<evidence type="ECO:0000313" key="3">
    <source>
        <dbReference type="Proteomes" id="UP000186601"/>
    </source>
</evidence>
<feature type="region of interest" description="Disordered" evidence="1">
    <location>
        <begin position="172"/>
        <end position="196"/>
    </location>
</feature>
<organism evidence="2 3">
    <name type="scientific">Hermanssonia centrifuga</name>
    <dbReference type="NCBI Taxonomy" id="98765"/>
    <lineage>
        <taxon>Eukaryota</taxon>
        <taxon>Fungi</taxon>
        <taxon>Dikarya</taxon>
        <taxon>Basidiomycota</taxon>
        <taxon>Agaricomycotina</taxon>
        <taxon>Agaricomycetes</taxon>
        <taxon>Polyporales</taxon>
        <taxon>Meruliaceae</taxon>
        <taxon>Hermanssonia</taxon>
    </lineage>
</organism>
<dbReference type="AlphaFoldDB" id="A0A2R6NV90"/>
<proteinExistence type="predicted"/>
<evidence type="ECO:0000256" key="1">
    <source>
        <dbReference type="SAM" id="MobiDB-lite"/>
    </source>
</evidence>
<protein>
    <submittedName>
        <fullName evidence="2">Uncharacterized protein</fullName>
    </submittedName>
</protein>
<comment type="caution">
    <text evidence="2">The sequence shown here is derived from an EMBL/GenBank/DDBJ whole genome shotgun (WGS) entry which is preliminary data.</text>
</comment>
<gene>
    <name evidence="2" type="ORF">PHLCEN_2v7867</name>
</gene>
<dbReference type="Proteomes" id="UP000186601">
    <property type="component" value="Unassembled WGS sequence"/>
</dbReference>
<accession>A0A2R6NV90</accession>
<name>A0A2R6NV90_9APHY</name>
<keyword evidence="3" id="KW-1185">Reference proteome</keyword>